<keyword evidence="1" id="KW-0472">Membrane</keyword>
<keyword evidence="4" id="KW-1185">Reference proteome</keyword>
<dbReference type="Proteomes" id="UP001589590">
    <property type="component" value="Unassembled WGS sequence"/>
</dbReference>
<organism evidence="3 4">
    <name type="scientific">Algibacter miyuki</name>
    <dbReference type="NCBI Taxonomy" id="1306933"/>
    <lineage>
        <taxon>Bacteria</taxon>
        <taxon>Pseudomonadati</taxon>
        <taxon>Bacteroidota</taxon>
        <taxon>Flavobacteriia</taxon>
        <taxon>Flavobacteriales</taxon>
        <taxon>Flavobacteriaceae</taxon>
        <taxon>Algibacter</taxon>
    </lineage>
</organism>
<accession>A0ABV5GY41</accession>
<evidence type="ECO:0000313" key="3">
    <source>
        <dbReference type="EMBL" id="MFB9104379.1"/>
    </source>
</evidence>
<protein>
    <submittedName>
        <fullName evidence="3">Vancomycin high temperature exclusion protein</fullName>
    </submittedName>
</protein>
<evidence type="ECO:0000313" key="4">
    <source>
        <dbReference type="Proteomes" id="UP001589590"/>
    </source>
</evidence>
<evidence type="ECO:0000256" key="1">
    <source>
        <dbReference type="SAM" id="Phobius"/>
    </source>
</evidence>
<evidence type="ECO:0000259" key="2">
    <source>
        <dbReference type="Pfam" id="PF02698"/>
    </source>
</evidence>
<feature type="domain" description="DUF218" evidence="2">
    <location>
        <begin position="47"/>
        <end position="184"/>
    </location>
</feature>
<dbReference type="RefSeq" id="WP_290271162.1">
    <property type="nucleotide sequence ID" value="NZ_JAUFQP010000010.1"/>
</dbReference>
<gene>
    <name evidence="3" type="ORF">ACFFU1_05700</name>
</gene>
<sequence>MKHVKRLLKLAFFILIYIVSINLWINHQAKSALYNNVSEIPKNKVGLILGAGKTTQYGNINLYYKYRLEAAIALFESGKIEYILISGDNSRKDYDEPTDFKIDLIENGIPENKIYLDYAGFRTLDSMVRAKEIFGLDAFTIISQKFHNERAIYLANQYDISAIAFNAKDVPKRYSFKTKLREYLARTKASVDILFNISPKFLGAKIEIK</sequence>
<dbReference type="EMBL" id="JBHMFA010000004">
    <property type="protein sequence ID" value="MFB9104379.1"/>
    <property type="molecule type" value="Genomic_DNA"/>
</dbReference>
<keyword evidence="1" id="KW-1133">Transmembrane helix</keyword>
<dbReference type="InterPro" id="IPR003848">
    <property type="entry name" value="DUF218"/>
</dbReference>
<proteinExistence type="predicted"/>
<keyword evidence="1" id="KW-0812">Transmembrane</keyword>
<name>A0ABV5GY41_9FLAO</name>
<dbReference type="Pfam" id="PF02698">
    <property type="entry name" value="DUF218"/>
    <property type="match status" value="1"/>
</dbReference>
<feature type="transmembrane region" description="Helical" evidence="1">
    <location>
        <begin position="7"/>
        <end position="25"/>
    </location>
</feature>
<comment type="caution">
    <text evidence="3">The sequence shown here is derived from an EMBL/GenBank/DDBJ whole genome shotgun (WGS) entry which is preliminary data.</text>
</comment>
<dbReference type="CDD" id="cd06259">
    <property type="entry name" value="YdcF-like"/>
    <property type="match status" value="1"/>
</dbReference>
<dbReference type="InterPro" id="IPR051599">
    <property type="entry name" value="Cell_Envelope_Assoc"/>
</dbReference>
<dbReference type="PANTHER" id="PTHR30336">
    <property type="entry name" value="INNER MEMBRANE PROTEIN, PROBABLE PERMEASE"/>
    <property type="match status" value="1"/>
</dbReference>
<reference evidence="3 4" key="1">
    <citation type="submission" date="2024-09" db="EMBL/GenBank/DDBJ databases">
        <authorList>
            <person name="Sun Q."/>
            <person name="Mori K."/>
        </authorList>
    </citation>
    <scope>NUCLEOTIDE SEQUENCE [LARGE SCALE GENOMIC DNA]</scope>
    <source>
        <strain evidence="3 4">CECT 8300</strain>
    </source>
</reference>
<dbReference type="PANTHER" id="PTHR30336:SF6">
    <property type="entry name" value="INTEGRAL MEMBRANE PROTEIN"/>
    <property type="match status" value="1"/>
</dbReference>